<proteinExistence type="predicted"/>
<dbReference type="EMBL" id="KZ531139">
    <property type="protein sequence ID" value="PKU27118.1"/>
    <property type="molecule type" value="Genomic_DNA"/>
</dbReference>
<keyword evidence="2" id="KW-1185">Reference proteome</keyword>
<protein>
    <submittedName>
        <fullName evidence="1">Uncharacterized protein</fullName>
    </submittedName>
</protein>
<dbReference type="AlphaFoldDB" id="A0A2I0SZZ2"/>
<reference evidence="2" key="2">
    <citation type="submission" date="2017-12" db="EMBL/GenBank/DDBJ databases">
        <title>Genome sequence of the Bar-tailed Godwit (Limosa lapponica baueri).</title>
        <authorList>
            <person name="Lima N.C.B."/>
            <person name="Parody-Merino A.M."/>
            <person name="Battley P.F."/>
            <person name="Fidler A.E."/>
            <person name="Prosdocimi F."/>
        </authorList>
    </citation>
    <scope>NUCLEOTIDE SEQUENCE [LARGE SCALE GENOMIC DNA]</scope>
</reference>
<gene>
    <name evidence="1" type="ORF">llap_22578</name>
</gene>
<evidence type="ECO:0000313" key="2">
    <source>
        <dbReference type="Proteomes" id="UP000233556"/>
    </source>
</evidence>
<dbReference type="PANTHER" id="PTHR23280:SF5">
    <property type="entry name" value="FERM DOMAIN-CONTAINING PROTEIN 5"/>
    <property type="match status" value="1"/>
</dbReference>
<dbReference type="SUPFAM" id="SSF47031">
    <property type="entry name" value="Second domain of FERM"/>
    <property type="match status" value="1"/>
</dbReference>
<dbReference type="Proteomes" id="UP000233556">
    <property type="component" value="Unassembled WGS sequence"/>
</dbReference>
<dbReference type="Gene3D" id="1.20.80.10">
    <property type="match status" value="1"/>
</dbReference>
<dbReference type="InterPro" id="IPR014352">
    <property type="entry name" value="FERM/acyl-CoA-bd_prot_sf"/>
</dbReference>
<evidence type="ECO:0000313" key="1">
    <source>
        <dbReference type="EMBL" id="PKU27118.1"/>
    </source>
</evidence>
<sequence length="66" mass="7582">MGMHTADWFLTSCTAVPDQFCLPPAEIGDYDPGKHPEGYSSKFQFFPKHSEKLERKIAEIHKSELR</sequence>
<organism evidence="1 2">
    <name type="scientific">Limosa lapponica baueri</name>
    <dbReference type="NCBI Taxonomy" id="1758121"/>
    <lineage>
        <taxon>Eukaryota</taxon>
        <taxon>Metazoa</taxon>
        <taxon>Chordata</taxon>
        <taxon>Craniata</taxon>
        <taxon>Vertebrata</taxon>
        <taxon>Euteleostomi</taxon>
        <taxon>Archelosauria</taxon>
        <taxon>Archosauria</taxon>
        <taxon>Dinosauria</taxon>
        <taxon>Saurischia</taxon>
        <taxon>Theropoda</taxon>
        <taxon>Coelurosauria</taxon>
        <taxon>Aves</taxon>
        <taxon>Neognathae</taxon>
        <taxon>Neoaves</taxon>
        <taxon>Charadriiformes</taxon>
        <taxon>Scolopacidae</taxon>
        <taxon>Limosa</taxon>
    </lineage>
</organism>
<dbReference type="InterPro" id="IPR019748">
    <property type="entry name" value="FERM_central"/>
</dbReference>
<dbReference type="GO" id="GO:0005856">
    <property type="term" value="C:cytoskeleton"/>
    <property type="evidence" value="ECO:0007669"/>
    <property type="project" value="TreeGrafter"/>
</dbReference>
<dbReference type="GO" id="GO:0031032">
    <property type="term" value="P:actomyosin structure organization"/>
    <property type="evidence" value="ECO:0007669"/>
    <property type="project" value="TreeGrafter"/>
</dbReference>
<dbReference type="CDD" id="cd14473">
    <property type="entry name" value="FERM_B-lobe"/>
    <property type="match status" value="1"/>
</dbReference>
<dbReference type="OrthoDB" id="6266673at2759"/>
<accession>A0A2I0SZZ2</accession>
<dbReference type="PANTHER" id="PTHR23280">
    <property type="entry name" value="4.1 G PROTEIN"/>
    <property type="match status" value="1"/>
</dbReference>
<reference evidence="2" key="1">
    <citation type="submission" date="2017-11" db="EMBL/GenBank/DDBJ databases">
        <authorList>
            <person name="Lima N.C."/>
            <person name="Parody-Merino A.M."/>
            <person name="Battley P.F."/>
            <person name="Fidler A.E."/>
            <person name="Prosdocimi F."/>
        </authorList>
    </citation>
    <scope>NUCLEOTIDE SEQUENCE [LARGE SCALE GENOMIC DNA]</scope>
</reference>
<dbReference type="InterPro" id="IPR035963">
    <property type="entry name" value="FERM_2"/>
</dbReference>
<name>A0A2I0SZZ2_LIMLA</name>